<accession>A0AAV7RD86</accession>
<evidence type="ECO:0000313" key="2">
    <source>
        <dbReference type="Proteomes" id="UP001066276"/>
    </source>
</evidence>
<dbReference type="Proteomes" id="UP001066276">
    <property type="component" value="Chromosome 5"/>
</dbReference>
<comment type="caution">
    <text evidence="1">The sequence shown here is derived from an EMBL/GenBank/DDBJ whole genome shotgun (WGS) entry which is preliminary data.</text>
</comment>
<name>A0AAV7RD86_PLEWA</name>
<proteinExistence type="predicted"/>
<gene>
    <name evidence="1" type="ORF">NDU88_002176</name>
</gene>
<reference evidence="1" key="1">
    <citation type="journal article" date="2022" name="bioRxiv">
        <title>Sequencing and chromosome-scale assembly of the giantPleurodeles waltlgenome.</title>
        <authorList>
            <person name="Brown T."/>
            <person name="Elewa A."/>
            <person name="Iarovenko S."/>
            <person name="Subramanian E."/>
            <person name="Araus A.J."/>
            <person name="Petzold A."/>
            <person name="Susuki M."/>
            <person name="Suzuki K.-i.T."/>
            <person name="Hayashi T."/>
            <person name="Toyoda A."/>
            <person name="Oliveira C."/>
            <person name="Osipova E."/>
            <person name="Leigh N.D."/>
            <person name="Simon A."/>
            <person name="Yun M.H."/>
        </authorList>
    </citation>
    <scope>NUCLEOTIDE SEQUENCE</scope>
    <source>
        <strain evidence="1">20211129_DDA</strain>
        <tissue evidence="1">Liver</tissue>
    </source>
</reference>
<dbReference type="AlphaFoldDB" id="A0AAV7RD86"/>
<dbReference type="EMBL" id="JANPWB010000009">
    <property type="protein sequence ID" value="KAJ1149366.1"/>
    <property type="molecule type" value="Genomic_DNA"/>
</dbReference>
<keyword evidence="2" id="KW-1185">Reference proteome</keyword>
<organism evidence="1 2">
    <name type="scientific">Pleurodeles waltl</name>
    <name type="common">Iberian ribbed newt</name>
    <dbReference type="NCBI Taxonomy" id="8319"/>
    <lineage>
        <taxon>Eukaryota</taxon>
        <taxon>Metazoa</taxon>
        <taxon>Chordata</taxon>
        <taxon>Craniata</taxon>
        <taxon>Vertebrata</taxon>
        <taxon>Euteleostomi</taxon>
        <taxon>Amphibia</taxon>
        <taxon>Batrachia</taxon>
        <taxon>Caudata</taxon>
        <taxon>Salamandroidea</taxon>
        <taxon>Salamandridae</taxon>
        <taxon>Pleurodelinae</taxon>
        <taxon>Pleurodeles</taxon>
    </lineage>
</organism>
<protein>
    <submittedName>
        <fullName evidence="1">Uncharacterized protein</fullName>
    </submittedName>
</protein>
<sequence length="91" mass="9539">MWCTGLRSKGLEGPVEVKALPCGVGLPRHFLQATAGESRCDYWTREAAAVEAVCMQRPGARPSGEKSCGNRTWGGRAAGIGARSGHVAQAV</sequence>
<evidence type="ECO:0000313" key="1">
    <source>
        <dbReference type="EMBL" id="KAJ1149366.1"/>
    </source>
</evidence>